<dbReference type="Proteomes" id="UP000008370">
    <property type="component" value="Unassembled WGS sequence"/>
</dbReference>
<dbReference type="HOGENOM" id="CLU_050394_0_0_1"/>
<evidence type="ECO:0000256" key="1">
    <source>
        <dbReference type="ARBA" id="ARBA00010348"/>
    </source>
</evidence>
<dbReference type="AlphaFoldDB" id="K5WPH7"/>
<dbReference type="SUPFAM" id="SSF56019">
    <property type="entry name" value="The spindle assembly checkpoint protein mad2"/>
    <property type="match status" value="1"/>
</dbReference>
<gene>
    <name evidence="3" type="ORF">PHACADRAFT_156594</name>
</gene>
<dbReference type="Gene3D" id="3.30.900.10">
    <property type="entry name" value="HORMA domain"/>
    <property type="match status" value="1"/>
</dbReference>
<dbReference type="PROSITE" id="PS50815">
    <property type="entry name" value="HORMA"/>
    <property type="match status" value="1"/>
</dbReference>
<comment type="similarity">
    <text evidence="1">Belongs to the MAD2 family.</text>
</comment>
<keyword evidence="4" id="KW-1185">Reference proteome</keyword>
<dbReference type="GeneID" id="18909047"/>
<name>K5WPH7_PHACS</name>
<dbReference type="KEGG" id="pco:PHACADRAFT_156594"/>
<dbReference type="PANTHER" id="PTHR11842">
    <property type="entry name" value="MITOTIC SPINDLE ASSEMBLY CHECKPOINT PROTEIN MAD2"/>
    <property type="match status" value="1"/>
</dbReference>
<dbReference type="InterPro" id="IPR045091">
    <property type="entry name" value="Mad2-like"/>
</dbReference>
<proteinExistence type="inferred from homology"/>
<dbReference type="OrthoDB" id="21254at2759"/>
<dbReference type="RefSeq" id="XP_007390757.1">
    <property type="nucleotide sequence ID" value="XM_007390695.1"/>
</dbReference>
<dbReference type="InterPro" id="IPR003511">
    <property type="entry name" value="HORMA_dom"/>
</dbReference>
<feature type="domain" description="HORMA" evidence="2">
    <location>
        <begin position="9"/>
        <end position="181"/>
    </location>
</feature>
<organism evidence="3 4">
    <name type="scientific">Phanerochaete carnosa (strain HHB-10118-sp)</name>
    <name type="common">White-rot fungus</name>
    <name type="synonym">Peniophora carnosa</name>
    <dbReference type="NCBI Taxonomy" id="650164"/>
    <lineage>
        <taxon>Eukaryota</taxon>
        <taxon>Fungi</taxon>
        <taxon>Dikarya</taxon>
        <taxon>Basidiomycota</taxon>
        <taxon>Agaricomycotina</taxon>
        <taxon>Agaricomycetes</taxon>
        <taxon>Polyporales</taxon>
        <taxon>Phanerochaetaceae</taxon>
        <taxon>Phanerochaete</taxon>
    </lineage>
</organism>
<dbReference type="Pfam" id="PF02301">
    <property type="entry name" value="HORMA"/>
    <property type="match status" value="1"/>
</dbReference>
<evidence type="ECO:0000313" key="3">
    <source>
        <dbReference type="EMBL" id="EKM61335.1"/>
    </source>
</evidence>
<dbReference type="InterPro" id="IPR036570">
    <property type="entry name" value="HORMA_dom_sf"/>
</dbReference>
<reference evidence="3 4" key="1">
    <citation type="journal article" date="2012" name="BMC Genomics">
        <title>Comparative genomics of the white-rot fungi, Phanerochaete carnosa and P. chrysosporium, to elucidate the genetic basis of the distinct wood types they colonize.</title>
        <authorList>
            <person name="Suzuki H."/>
            <person name="MacDonald J."/>
            <person name="Syed K."/>
            <person name="Salamov A."/>
            <person name="Hori C."/>
            <person name="Aerts A."/>
            <person name="Henrissat B."/>
            <person name="Wiebenga A."/>
            <person name="vanKuyk P.A."/>
            <person name="Barry K."/>
            <person name="Lindquist E."/>
            <person name="LaButti K."/>
            <person name="Lapidus A."/>
            <person name="Lucas S."/>
            <person name="Coutinho P."/>
            <person name="Gong Y."/>
            <person name="Samejima M."/>
            <person name="Mahadevan R."/>
            <person name="Abou-Zaid M."/>
            <person name="de Vries R.P."/>
            <person name="Igarashi K."/>
            <person name="Yadav J.S."/>
            <person name="Grigoriev I.V."/>
            <person name="Master E.R."/>
        </authorList>
    </citation>
    <scope>NUCLEOTIDE SEQUENCE [LARGE SCALE GENOMIC DNA]</scope>
    <source>
        <strain evidence="3 4">HHB-10118-sp</strain>
    </source>
</reference>
<protein>
    <recommendedName>
        <fullName evidence="2">HORMA domain-containing protein</fullName>
    </recommendedName>
</protein>
<accession>K5WPH7</accession>
<dbReference type="FunCoup" id="K5WPH7">
    <property type="interactions" value="3"/>
</dbReference>
<evidence type="ECO:0000313" key="4">
    <source>
        <dbReference type="Proteomes" id="UP000008370"/>
    </source>
</evidence>
<dbReference type="EMBL" id="JH930468">
    <property type="protein sequence ID" value="EKM61335.1"/>
    <property type="molecule type" value="Genomic_DNA"/>
</dbReference>
<sequence>MEENPLTFNQTALGISEFIEVAIHTILYVRHVYPAELFVRRKKYDTPVFQSRHPALNEYISGVVRAVADELAVGNVEKVVVLIKGKDDVALERYIFAVQNVIQVEAYNKDTSVQGAMTPSALGQYLRAFMVKLSMMENQLGQLSLGGDGSFAVIIELQDDKVPSISQGKVEALRAALDSTT</sequence>
<evidence type="ECO:0000259" key="2">
    <source>
        <dbReference type="PROSITE" id="PS50815"/>
    </source>
</evidence>
<dbReference type="GO" id="GO:0016035">
    <property type="term" value="C:zeta DNA polymerase complex"/>
    <property type="evidence" value="ECO:0007669"/>
    <property type="project" value="TreeGrafter"/>
</dbReference>
<dbReference type="STRING" id="650164.K5WPH7"/>
<dbReference type="InParanoid" id="K5WPH7"/>
<dbReference type="PANTHER" id="PTHR11842:SF10">
    <property type="entry name" value="MITOTIC SPINDLE ASSEMBLY CHECKPOINT PROTEIN MAD2B"/>
    <property type="match status" value="1"/>
</dbReference>